<dbReference type="SMART" id="SM00028">
    <property type="entry name" value="TPR"/>
    <property type="match status" value="8"/>
</dbReference>
<dbReference type="Gene3D" id="3.40.50.300">
    <property type="entry name" value="P-loop containing nucleotide triphosphate hydrolases"/>
    <property type="match status" value="1"/>
</dbReference>
<dbReference type="PANTHER" id="PTHR46082:SF6">
    <property type="entry name" value="AAA+ ATPASE DOMAIN-CONTAINING PROTEIN-RELATED"/>
    <property type="match status" value="1"/>
</dbReference>
<name>G2YA81_BOTF4</name>
<dbReference type="OrthoDB" id="1658288at2759"/>
<dbReference type="InterPro" id="IPR027417">
    <property type="entry name" value="P-loop_NTPase"/>
</dbReference>
<proteinExistence type="predicted"/>
<dbReference type="HOGENOM" id="CLU_000288_125_8_1"/>
<dbReference type="PANTHER" id="PTHR46082">
    <property type="entry name" value="ATP/GTP-BINDING PROTEIN-RELATED"/>
    <property type="match status" value="1"/>
</dbReference>
<evidence type="ECO:0000313" key="2">
    <source>
        <dbReference type="EMBL" id="CCD34122.1"/>
    </source>
</evidence>
<dbReference type="InterPro" id="IPR053137">
    <property type="entry name" value="NLR-like"/>
</dbReference>
<evidence type="ECO:0000256" key="1">
    <source>
        <dbReference type="SAM" id="MobiDB-lite"/>
    </source>
</evidence>
<organism evidence="2 3">
    <name type="scientific">Botryotinia fuckeliana (strain T4)</name>
    <name type="common">Noble rot fungus</name>
    <name type="synonym">Botrytis cinerea</name>
    <dbReference type="NCBI Taxonomy" id="999810"/>
    <lineage>
        <taxon>Eukaryota</taxon>
        <taxon>Fungi</taxon>
        <taxon>Dikarya</taxon>
        <taxon>Ascomycota</taxon>
        <taxon>Pezizomycotina</taxon>
        <taxon>Leotiomycetes</taxon>
        <taxon>Helotiales</taxon>
        <taxon>Sclerotiniaceae</taxon>
        <taxon>Botrytis</taxon>
    </lineage>
</organism>
<reference evidence="3" key="1">
    <citation type="journal article" date="2011" name="PLoS Genet.">
        <title>Genomic analysis of the necrotrophic fungal pathogens Sclerotinia sclerotiorum and Botrytis cinerea.</title>
        <authorList>
            <person name="Amselem J."/>
            <person name="Cuomo C.A."/>
            <person name="van Kan J.A."/>
            <person name="Viaud M."/>
            <person name="Benito E.P."/>
            <person name="Couloux A."/>
            <person name="Coutinho P.M."/>
            <person name="de Vries R.P."/>
            <person name="Dyer P.S."/>
            <person name="Fillinger S."/>
            <person name="Fournier E."/>
            <person name="Gout L."/>
            <person name="Hahn M."/>
            <person name="Kohn L."/>
            <person name="Lapalu N."/>
            <person name="Plummer K.M."/>
            <person name="Pradier J.M."/>
            <person name="Quevillon E."/>
            <person name="Sharon A."/>
            <person name="Simon A."/>
            <person name="ten Have A."/>
            <person name="Tudzynski B."/>
            <person name="Tudzynski P."/>
            <person name="Wincker P."/>
            <person name="Andrew M."/>
            <person name="Anthouard V."/>
            <person name="Beever R.E."/>
            <person name="Beffa R."/>
            <person name="Benoit I."/>
            <person name="Bouzid O."/>
            <person name="Brault B."/>
            <person name="Chen Z."/>
            <person name="Choquer M."/>
            <person name="Collemare J."/>
            <person name="Cotton P."/>
            <person name="Danchin E.G."/>
            <person name="Da Silva C."/>
            <person name="Gautier A."/>
            <person name="Giraud C."/>
            <person name="Giraud T."/>
            <person name="Gonzalez C."/>
            <person name="Grossetete S."/>
            <person name="Guldener U."/>
            <person name="Henrissat B."/>
            <person name="Howlett B.J."/>
            <person name="Kodira C."/>
            <person name="Kretschmer M."/>
            <person name="Lappartient A."/>
            <person name="Leroch M."/>
            <person name="Levis C."/>
            <person name="Mauceli E."/>
            <person name="Neuveglise C."/>
            <person name="Oeser B."/>
            <person name="Pearson M."/>
            <person name="Poulain J."/>
            <person name="Poussereau N."/>
            <person name="Quesneville H."/>
            <person name="Rascle C."/>
            <person name="Schumacher J."/>
            <person name="Segurens B."/>
            <person name="Sexton A."/>
            <person name="Silva E."/>
            <person name="Sirven C."/>
            <person name="Soanes D.M."/>
            <person name="Talbot N.J."/>
            <person name="Templeton M."/>
            <person name="Yandava C."/>
            <person name="Yarden O."/>
            <person name="Zeng Q."/>
            <person name="Rollins J.A."/>
            <person name="Lebrun M.H."/>
            <person name="Dickman M."/>
        </authorList>
    </citation>
    <scope>NUCLEOTIDE SEQUENCE [LARGE SCALE GENOMIC DNA]</scope>
    <source>
        <strain evidence="3">T4</strain>
    </source>
</reference>
<dbReference type="InterPro" id="IPR019734">
    <property type="entry name" value="TPR_rpt"/>
</dbReference>
<gene>
    <name evidence="2" type="ORF">BofuT4_P104650.1</name>
</gene>
<dbReference type="SUPFAM" id="SSF52540">
    <property type="entry name" value="P-loop containing nucleoside triphosphate hydrolases"/>
    <property type="match status" value="1"/>
</dbReference>
<dbReference type="EMBL" id="FQ790303">
    <property type="protein sequence ID" value="CCD34122.1"/>
    <property type="molecule type" value="Genomic_DNA"/>
</dbReference>
<feature type="region of interest" description="Disordered" evidence="1">
    <location>
        <begin position="340"/>
        <end position="382"/>
    </location>
</feature>
<dbReference type="Pfam" id="PF13424">
    <property type="entry name" value="TPR_12"/>
    <property type="match status" value="4"/>
</dbReference>
<dbReference type="SUPFAM" id="SSF48452">
    <property type="entry name" value="TPR-like"/>
    <property type="match status" value="3"/>
</dbReference>
<dbReference type="PRINTS" id="PR00381">
    <property type="entry name" value="KINESINLIGHT"/>
</dbReference>
<protein>
    <submittedName>
        <fullName evidence="2">Similar to kinesin light chain</fullName>
    </submittedName>
</protein>
<accession>G2YA81</accession>
<dbReference type="Pfam" id="PF13374">
    <property type="entry name" value="TPR_10"/>
    <property type="match status" value="1"/>
</dbReference>
<dbReference type="STRING" id="999810.G2YA81"/>
<dbReference type="NCBIfam" id="NF040586">
    <property type="entry name" value="FxSxx_TPR"/>
    <property type="match status" value="1"/>
</dbReference>
<dbReference type="AlphaFoldDB" id="G2YA81"/>
<dbReference type="InterPro" id="IPR011990">
    <property type="entry name" value="TPR-like_helical_dom_sf"/>
</dbReference>
<dbReference type="InParanoid" id="G2YA81"/>
<dbReference type="Gene3D" id="1.25.40.10">
    <property type="entry name" value="Tetratricopeptide repeat domain"/>
    <property type="match status" value="2"/>
</dbReference>
<dbReference type="Proteomes" id="UP000008177">
    <property type="component" value="Unplaced contigs"/>
</dbReference>
<sequence>MSFGDNNSGFQAGIINGAVNTNFYHNAPPAALIPFSRDKDFVERGTILDQIYEKFTASGSRTVLVGLGGAGKSQLAIEYAYQTRDRSQETWVFWVHASNTARFEQSFREIANCVKIPDRQNPQANVFQLVHDWLHDDRKGKWLVILDNADDASFLVQAQSKGRDGQTSNNIENTRPLITYLPHCPNGSILVTTRSRDAALKLVEQRDIIAIGPMGMVEALALVEKKLEKCDNNDNTAELVEALEFMPLAIVQAASYISKRMPRYSLQDYLKDFRKSDRKRTSLLDRDSEQLRRDWEAKNSILITWQISFDYIRKIRSTAADLLSLMSFFDRQGIPEALLRSPDTHRNLHRNQKKRSDDDDDDHSSISTACSDDDTDKTSQSSINDEFEDDISLLQDYLFISVTADRTTFEMHRLVQLATRKWLEDQKQREKWKQQFIKNLNEELPTGKYENWVQCQTLFPHAKLALLHEPEEQNSLQEWASILYKAGWYAWQMGNGKDAEKLSVKAMKVRKKIFGREHDDTLNSMAIVGLVYESRGQWDAAEELQVQVMETRKKKLGVDHPRTLTSMGNLASTYSNQGRLDAAEELQVQVMEICKKKLGVDHPRTLTSMNNLALTYYNQERWDAAEELEVQVMETSKKKLGVDHPRTLTSMNNLASIYFNQGRWDAAEELEVQVMETSKKKLGVDHPNTLTSMNNLAFTYCNQGRWDAAEELQVQVMETSKKKLGVDHPRTLTSMNNLAFTYCNQGRWDAAEELQVQVMETRKKKLGADHPSTLTSMNNLALTYCNQGRWDAAEELGVQVMETRKKKLGVDHPHTLTSMANLAYTWKEQDRHEEALKLMEECVVLRTKILGINHPQTLSSHTDLLAWRTLELGIDASADRNLDAK</sequence>
<evidence type="ECO:0000313" key="3">
    <source>
        <dbReference type="Proteomes" id="UP000008177"/>
    </source>
</evidence>